<dbReference type="InterPro" id="IPR015424">
    <property type="entry name" value="PyrdxlP-dep_Trfase"/>
</dbReference>
<sequence length="133" mass="14347">MTHWLSPNFFAFFPSTVSTAGFLGEMLCTCFNSVGFNWIASPAATELEMLVIDWLADMLKLPKSFMFQGTGGGVIQNTTSEAILVTLIAARDKALDVDGSGNLNKLVVYASDQTHSTFAKACKMVGISPRNIS</sequence>
<comment type="similarity">
    <text evidence="5">Belongs to the group II decarboxylase family.</text>
</comment>
<evidence type="ECO:0000313" key="6">
    <source>
        <dbReference type="EMBL" id="TYI41414.1"/>
    </source>
</evidence>
<protein>
    <recommendedName>
        <fullName evidence="8">Aromatic-L-amino-acid decarboxylase</fullName>
    </recommendedName>
</protein>
<dbReference type="InterPro" id="IPR010977">
    <property type="entry name" value="Aromatic_deC"/>
</dbReference>
<evidence type="ECO:0000256" key="5">
    <source>
        <dbReference type="RuleBase" id="RU000382"/>
    </source>
</evidence>
<dbReference type="InterPro" id="IPR002129">
    <property type="entry name" value="PyrdxlP-dep_de-COase"/>
</dbReference>
<reference evidence="6 7" key="1">
    <citation type="submission" date="2019-07" db="EMBL/GenBank/DDBJ databases">
        <title>WGS assembly of Gossypium tomentosum.</title>
        <authorList>
            <person name="Chen Z.J."/>
            <person name="Sreedasyam A."/>
            <person name="Ando A."/>
            <person name="Song Q."/>
            <person name="De L."/>
            <person name="Hulse-Kemp A."/>
            <person name="Ding M."/>
            <person name="Ye W."/>
            <person name="Kirkbride R."/>
            <person name="Jenkins J."/>
            <person name="Plott C."/>
            <person name="Lovell J."/>
            <person name="Lin Y.-M."/>
            <person name="Vaughn R."/>
            <person name="Liu B."/>
            <person name="Li W."/>
            <person name="Simpson S."/>
            <person name="Scheffler B."/>
            <person name="Saski C."/>
            <person name="Grover C."/>
            <person name="Hu G."/>
            <person name="Conover J."/>
            <person name="Carlson J."/>
            <person name="Shu S."/>
            <person name="Boston L."/>
            <person name="Williams M."/>
            <person name="Peterson D."/>
            <person name="Mcgee K."/>
            <person name="Jones D."/>
            <person name="Wendel J."/>
            <person name="Stelly D."/>
            <person name="Grimwood J."/>
            <person name="Schmutz J."/>
        </authorList>
    </citation>
    <scope>NUCLEOTIDE SEQUENCE [LARGE SCALE GENOMIC DNA]</scope>
    <source>
        <strain evidence="6">7179.01</strain>
    </source>
</reference>
<keyword evidence="2" id="KW-0210">Decarboxylase</keyword>
<name>A0A5D2RPH6_GOSTO</name>
<evidence type="ECO:0000256" key="1">
    <source>
        <dbReference type="ARBA" id="ARBA00001933"/>
    </source>
</evidence>
<dbReference type="GO" id="GO:0006520">
    <property type="term" value="P:amino acid metabolic process"/>
    <property type="evidence" value="ECO:0007669"/>
    <property type="project" value="InterPro"/>
</dbReference>
<dbReference type="Proteomes" id="UP000322667">
    <property type="component" value="Chromosome A01"/>
</dbReference>
<proteinExistence type="inferred from homology"/>
<evidence type="ECO:0000313" key="7">
    <source>
        <dbReference type="Proteomes" id="UP000322667"/>
    </source>
</evidence>
<dbReference type="Pfam" id="PF00282">
    <property type="entry name" value="Pyridoxal_deC"/>
    <property type="match status" value="1"/>
</dbReference>
<dbReference type="PRINTS" id="PR00800">
    <property type="entry name" value="YHDCRBOXLASE"/>
</dbReference>
<evidence type="ECO:0000256" key="3">
    <source>
        <dbReference type="ARBA" id="ARBA00022898"/>
    </source>
</evidence>
<dbReference type="InterPro" id="IPR015421">
    <property type="entry name" value="PyrdxlP-dep_Trfase_major"/>
</dbReference>
<dbReference type="SUPFAM" id="SSF53383">
    <property type="entry name" value="PLP-dependent transferases"/>
    <property type="match status" value="1"/>
</dbReference>
<dbReference type="AlphaFoldDB" id="A0A5D2RPH6"/>
<gene>
    <name evidence="6" type="ORF">ES332_A01G019300v1</name>
</gene>
<dbReference type="GO" id="GO:0016831">
    <property type="term" value="F:carboxy-lyase activity"/>
    <property type="evidence" value="ECO:0007669"/>
    <property type="project" value="UniProtKB-KW"/>
</dbReference>
<dbReference type="Gene3D" id="3.40.640.10">
    <property type="entry name" value="Type I PLP-dependent aspartate aminotransferase-like (Major domain)"/>
    <property type="match status" value="1"/>
</dbReference>
<evidence type="ECO:0000256" key="4">
    <source>
        <dbReference type="ARBA" id="ARBA00023239"/>
    </source>
</evidence>
<dbReference type="EMBL" id="CM017610">
    <property type="protein sequence ID" value="TYI41414.1"/>
    <property type="molecule type" value="Genomic_DNA"/>
</dbReference>
<keyword evidence="7" id="KW-1185">Reference proteome</keyword>
<comment type="cofactor">
    <cofactor evidence="1 5">
        <name>pyridoxal 5'-phosphate</name>
        <dbReference type="ChEBI" id="CHEBI:597326"/>
    </cofactor>
</comment>
<organism evidence="6 7">
    <name type="scientific">Gossypium tomentosum</name>
    <name type="common">Hawaiian cotton</name>
    <name type="synonym">Gossypium sandvicense</name>
    <dbReference type="NCBI Taxonomy" id="34277"/>
    <lineage>
        <taxon>Eukaryota</taxon>
        <taxon>Viridiplantae</taxon>
        <taxon>Streptophyta</taxon>
        <taxon>Embryophyta</taxon>
        <taxon>Tracheophyta</taxon>
        <taxon>Spermatophyta</taxon>
        <taxon>Magnoliopsida</taxon>
        <taxon>eudicotyledons</taxon>
        <taxon>Gunneridae</taxon>
        <taxon>Pentapetalae</taxon>
        <taxon>rosids</taxon>
        <taxon>malvids</taxon>
        <taxon>Malvales</taxon>
        <taxon>Malvaceae</taxon>
        <taxon>Malvoideae</taxon>
        <taxon>Gossypium</taxon>
    </lineage>
</organism>
<dbReference type="PANTHER" id="PTHR11999">
    <property type="entry name" value="GROUP II PYRIDOXAL-5-PHOSPHATE DECARBOXYLASE"/>
    <property type="match status" value="1"/>
</dbReference>
<evidence type="ECO:0000256" key="2">
    <source>
        <dbReference type="ARBA" id="ARBA00022793"/>
    </source>
</evidence>
<keyword evidence="4 5" id="KW-0456">Lyase</keyword>
<accession>A0A5D2RPH6</accession>
<keyword evidence="3 5" id="KW-0663">Pyridoxal phosphate</keyword>
<dbReference type="GO" id="GO:0030170">
    <property type="term" value="F:pyridoxal phosphate binding"/>
    <property type="evidence" value="ECO:0007669"/>
    <property type="project" value="InterPro"/>
</dbReference>
<evidence type="ECO:0008006" key="8">
    <source>
        <dbReference type="Google" id="ProtNLM"/>
    </source>
</evidence>
<dbReference type="GO" id="GO:0019752">
    <property type="term" value="P:carboxylic acid metabolic process"/>
    <property type="evidence" value="ECO:0007669"/>
    <property type="project" value="InterPro"/>
</dbReference>
<dbReference type="GO" id="GO:0005737">
    <property type="term" value="C:cytoplasm"/>
    <property type="evidence" value="ECO:0007669"/>
    <property type="project" value="TreeGrafter"/>
</dbReference>
<dbReference type="PANTHER" id="PTHR11999:SF157">
    <property type="entry name" value="TRYPTOPHAN DECARBOXYLASE 1"/>
    <property type="match status" value="1"/>
</dbReference>